<keyword evidence="1" id="KW-0238">DNA-binding</keyword>
<organism evidence="2 3">
    <name type="scientific">Rhodococcus ruber</name>
    <dbReference type="NCBI Taxonomy" id="1830"/>
    <lineage>
        <taxon>Bacteria</taxon>
        <taxon>Bacillati</taxon>
        <taxon>Actinomycetota</taxon>
        <taxon>Actinomycetes</taxon>
        <taxon>Mycobacteriales</taxon>
        <taxon>Nocardiaceae</taxon>
        <taxon>Rhodococcus</taxon>
    </lineage>
</organism>
<dbReference type="InterPro" id="IPR001647">
    <property type="entry name" value="HTH_TetR"/>
</dbReference>
<dbReference type="PANTHER" id="PTHR30055:SF226">
    <property type="entry name" value="HTH-TYPE TRANSCRIPTIONAL REGULATOR PKSA"/>
    <property type="match status" value="1"/>
</dbReference>
<dbReference type="GO" id="GO:0000976">
    <property type="term" value="F:transcription cis-regulatory region binding"/>
    <property type="evidence" value="ECO:0007669"/>
    <property type="project" value="TreeGrafter"/>
</dbReference>
<gene>
    <name evidence="2" type="ORF">RHRU231_870012</name>
</gene>
<dbReference type="Gene3D" id="1.10.357.10">
    <property type="entry name" value="Tetracycline Repressor, domain 2"/>
    <property type="match status" value="1"/>
</dbReference>
<dbReference type="SUPFAM" id="SSF48498">
    <property type="entry name" value="Tetracyclin repressor-like, C-terminal domain"/>
    <property type="match status" value="1"/>
</dbReference>
<dbReference type="InterPro" id="IPR036271">
    <property type="entry name" value="Tet_transcr_reg_TetR-rel_C_sf"/>
</dbReference>
<dbReference type="PANTHER" id="PTHR30055">
    <property type="entry name" value="HTH-TYPE TRANSCRIPTIONAL REGULATOR RUTR"/>
    <property type="match status" value="1"/>
</dbReference>
<dbReference type="Pfam" id="PF00440">
    <property type="entry name" value="TetR_N"/>
    <property type="match status" value="1"/>
</dbReference>
<dbReference type="GO" id="GO:0003700">
    <property type="term" value="F:DNA-binding transcription factor activity"/>
    <property type="evidence" value="ECO:0007669"/>
    <property type="project" value="TreeGrafter"/>
</dbReference>
<dbReference type="InterPro" id="IPR050109">
    <property type="entry name" value="HTH-type_TetR-like_transc_reg"/>
</dbReference>
<name>A0A098BSV0_9NOCA</name>
<dbReference type="AlphaFoldDB" id="A0A098BSV0"/>
<evidence type="ECO:0000313" key="2">
    <source>
        <dbReference type="EMBL" id="CDZ91758.1"/>
    </source>
</evidence>
<dbReference type="SUPFAM" id="SSF46689">
    <property type="entry name" value="Homeodomain-like"/>
    <property type="match status" value="1"/>
</dbReference>
<dbReference type="KEGG" id="rrz:CS378_12185"/>
<dbReference type="eggNOG" id="COG1309">
    <property type="taxonomic scope" value="Bacteria"/>
</dbReference>
<evidence type="ECO:0000313" key="3">
    <source>
        <dbReference type="Proteomes" id="UP000042997"/>
    </source>
</evidence>
<dbReference type="EMBL" id="CCSD01000102">
    <property type="protein sequence ID" value="CDZ91758.1"/>
    <property type="molecule type" value="Genomic_DNA"/>
</dbReference>
<dbReference type="Proteomes" id="UP000042997">
    <property type="component" value="Unassembled WGS sequence"/>
</dbReference>
<protein>
    <submittedName>
        <fullName evidence="2">Putative TetR family transcriptional regulator</fullName>
    </submittedName>
</protein>
<evidence type="ECO:0000256" key="1">
    <source>
        <dbReference type="ARBA" id="ARBA00023125"/>
    </source>
</evidence>
<sequence>MDRPSRQYRGKSAEQRTADRREQLLEAGLTVFGRDGGDRATMTAICQEAGLTERYFYESFSGRDELLVCVVERIADEIRERALAALAESERGPEERARAAIAAFVAVLTDDPRKGRVAVVESTGSEPVRVRRRELLRQFAGLVAVESRELWGDRALQPPHDQIAALLFVGGLAELTTAWLGGEIDVTPDQIVESATRQYVFTAHR</sequence>
<reference evidence="2 3" key="1">
    <citation type="journal article" date="2014" name="Genome Announc.">
        <title>Draft Genome Sequence of Propane- and Butane-Oxidizing Actinobacterium Rhodococcus ruber IEGM 231.</title>
        <authorList>
            <person name="Ivshina I.B."/>
            <person name="Kuyukina M.S."/>
            <person name="Krivoruchko A.V."/>
            <person name="Barbe V."/>
            <person name="Fischer C."/>
        </authorList>
    </citation>
    <scope>NUCLEOTIDE SEQUENCE [LARGE SCALE GENOMIC DNA]</scope>
</reference>
<dbReference type="GeneID" id="66837731"/>
<dbReference type="InterPro" id="IPR009057">
    <property type="entry name" value="Homeodomain-like_sf"/>
</dbReference>
<accession>A0A098BSV0</accession>
<dbReference type="OrthoDB" id="9790413at2"/>
<dbReference type="RefSeq" id="WP_010593499.1">
    <property type="nucleotide sequence ID" value="NZ_CP023714.1"/>
</dbReference>
<dbReference type="PROSITE" id="PS50977">
    <property type="entry name" value="HTH_TETR_2"/>
    <property type="match status" value="1"/>
</dbReference>
<proteinExistence type="predicted"/>